<sequence length="202" mass="21896">MNQPDRQPNETANTPRRRFLQTAGVAGSIAFAGCFGDDGTDEVDDPISIESEHDCVVCSMVVDQHPGPSGHAFYPADDDVHGTDDDGIVAYCSSACAYEHYFEQRESGHEPLVLYLTDYSSVDWDVYEEQGLEFITAHLEAEAHAPATDLEFVVDSDVLGAMGESLIGFGSAEDADSFADEYGGERFDHDSVTRELVDSLGG</sequence>
<dbReference type="InterPro" id="IPR008719">
    <property type="entry name" value="N2O_reductase_NosL"/>
</dbReference>
<proteinExistence type="predicted"/>
<dbReference type="GeneID" id="39850346"/>
<evidence type="ECO:0000313" key="2">
    <source>
        <dbReference type="Proteomes" id="UP000296822"/>
    </source>
</evidence>
<dbReference type="SUPFAM" id="SSF160387">
    <property type="entry name" value="NosL/MerB-like"/>
    <property type="match status" value="1"/>
</dbReference>
<dbReference type="PANTHER" id="PTHR41247:SF1">
    <property type="entry name" value="HTH-TYPE TRANSCRIPTIONAL REPRESSOR YCNK"/>
    <property type="match status" value="1"/>
</dbReference>
<dbReference type="PROSITE" id="PS51257">
    <property type="entry name" value="PROKAR_LIPOPROTEIN"/>
    <property type="match status" value="1"/>
</dbReference>
<evidence type="ECO:0000313" key="1">
    <source>
        <dbReference type="EMBL" id="QCC53674.1"/>
    </source>
</evidence>
<dbReference type="Gene3D" id="3.30.70.2050">
    <property type="match status" value="1"/>
</dbReference>
<dbReference type="PANTHER" id="PTHR41247">
    <property type="entry name" value="HTH-TYPE TRANSCRIPTIONAL REPRESSOR YCNK"/>
    <property type="match status" value="1"/>
</dbReference>
<organism evidence="1 2">
    <name type="scientific">Natronorubrum bangense</name>
    <dbReference type="NCBI Taxonomy" id="61858"/>
    <lineage>
        <taxon>Archaea</taxon>
        <taxon>Methanobacteriati</taxon>
        <taxon>Methanobacteriota</taxon>
        <taxon>Stenosarchaea group</taxon>
        <taxon>Halobacteria</taxon>
        <taxon>Halobacteriales</taxon>
        <taxon>Natrialbaceae</taxon>
        <taxon>Natronorubrum</taxon>
    </lineage>
</organism>
<dbReference type="RefSeq" id="WP_006066479.1">
    <property type="nucleotide sequence ID" value="NZ_CP031305.1"/>
</dbReference>
<gene>
    <name evidence="1" type="ORF">DV706_03740</name>
</gene>
<keyword evidence="1" id="KW-0449">Lipoprotein</keyword>
<dbReference type="Proteomes" id="UP000296822">
    <property type="component" value="Chromosome"/>
</dbReference>
<accession>A0A4D6HHK1</accession>
<dbReference type="AlphaFoldDB" id="A0A4D6HHK1"/>
<dbReference type="EMBL" id="CP031305">
    <property type="protein sequence ID" value="QCC53674.1"/>
    <property type="molecule type" value="Genomic_DNA"/>
</dbReference>
<reference evidence="1 2" key="1">
    <citation type="journal article" date="2019" name="Nat. Commun.">
        <title>A new type of DNA phosphorothioation-based antiviral system in archaea.</title>
        <authorList>
            <person name="Xiong L."/>
            <person name="Liu S."/>
            <person name="Chen S."/>
            <person name="Xiao Y."/>
            <person name="Zhu B."/>
            <person name="Gao Y."/>
            <person name="Zhang Y."/>
            <person name="Chen B."/>
            <person name="Luo J."/>
            <person name="Deng Z."/>
            <person name="Chen X."/>
            <person name="Wang L."/>
            <person name="Chen S."/>
        </authorList>
    </citation>
    <scope>NUCLEOTIDE SEQUENCE [LARGE SCALE GENOMIC DNA]</scope>
    <source>
        <strain evidence="1 2">JCM 10635</strain>
    </source>
</reference>
<dbReference type="KEGG" id="nbg:DV706_03740"/>
<name>A0A4D6HHK1_9EURY</name>
<protein>
    <submittedName>
        <fullName evidence="1">Lipoprotein NosL</fullName>
    </submittedName>
</protein>
<dbReference type="Pfam" id="PF05573">
    <property type="entry name" value="NosL"/>
    <property type="match status" value="1"/>
</dbReference>